<dbReference type="EMBL" id="JAWQEG010000113">
    <property type="protein sequence ID" value="KAK3894408.1"/>
    <property type="molecule type" value="Genomic_DNA"/>
</dbReference>
<accession>A0AAE1GQW9</accession>
<reference evidence="1" key="1">
    <citation type="submission" date="2023-10" db="EMBL/GenBank/DDBJ databases">
        <title>Genome assemblies of two species of porcelain crab, Petrolisthes cinctipes and Petrolisthes manimaculis (Anomura: Porcellanidae).</title>
        <authorList>
            <person name="Angst P."/>
        </authorList>
    </citation>
    <scope>NUCLEOTIDE SEQUENCE</scope>
    <source>
        <strain evidence="1">PB745_01</strain>
        <tissue evidence="1">Gill</tissue>
    </source>
</reference>
<name>A0AAE1GQW9_PETCI</name>
<sequence length="96" mass="10618">MSSVGPRVPLLGSDVRMGGWAVKPGWSQRECRARVPYKTPICVACQVIPVSSTRPPLNPPTQHILHSSPEPAHLTLSSFVDSRVRHFVLYVSFFPP</sequence>
<dbReference type="AlphaFoldDB" id="A0AAE1GQW9"/>
<organism evidence="1 2">
    <name type="scientific">Petrolisthes cinctipes</name>
    <name type="common">Flat porcelain crab</name>
    <dbReference type="NCBI Taxonomy" id="88211"/>
    <lineage>
        <taxon>Eukaryota</taxon>
        <taxon>Metazoa</taxon>
        <taxon>Ecdysozoa</taxon>
        <taxon>Arthropoda</taxon>
        <taxon>Crustacea</taxon>
        <taxon>Multicrustacea</taxon>
        <taxon>Malacostraca</taxon>
        <taxon>Eumalacostraca</taxon>
        <taxon>Eucarida</taxon>
        <taxon>Decapoda</taxon>
        <taxon>Pleocyemata</taxon>
        <taxon>Anomura</taxon>
        <taxon>Galatheoidea</taxon>
        <taxon>Porcellanidae</taxon>
        <taxon>Petrolisthes</taxon>
    </lineage>
</organism>
<dbReference type="Proteomes" id="UP001286313">
    <property type="component" value="Unassembled WGS sequence"/>
</dbReference>
<evidence type="ECO:0000313" key="2">
    <source>
        <dbReference type="Proteomes" id="UP001286313"/>
    </source>
</evidence>
<gene>
    <name evidence="1" type="ORF">Pcinc_001868</name>
</gene>
<protein>
    <submittedName>
        <fullName evidence="1">Uncharacterized protein</fullName>
    </submittedName>
</protein>
<evidence type="ECO:0000313" key="1">
    <source>
        <dbReference type="EMBL" id="KAK3894408.1"/>
    </source>
</evidence>
<proteinExistence type="predicted"/>
<keyword evidence="2" id="KW-1185">Reference proteome</keyword>
<comment type="caution">
    <text evidence="1">The sequence shown here is derived from an EMBL/GenBank/DDBJ whole genome shotgun (WGS) entry which is preliminary data.</text>
</comment>